<keyword evidence="3 7" id="KW-0489">Methyltransferase</keyword>
<feature type="compositionally biased region" description="Basic and acidic residues" evidence="6">
    <location>
        <begin position="12"/>
        <end position="23"/>
    </location>
</feature>
<dbReference type="GO" id="GO:0070475">
    <property type="term" value="P:rRNA base methylation"/>
    <property type="evidence" value="ECO:0007669"/>
    <property type="project" value="TreeGrafter"/>
</dbReference>
<evidence type="ECO:0000256" key="2">
    <source>
        <dbReference type="ARBA" id="ARBA00022552"/>
    </source>
</evidence>
<dbReference type="CDD" id="cd02440">
    <property type="entry name" value="AdoMet_MTases"/>
    <property type="match status" value="1"/>
</dbReference>
<dbReference type="GO" id="GO:0052907">
    <property type="term" value="F:23S rRNA (adenine(1618)-N(6))-methyltransferase activity"/>
    <property type="evidence" value="ECO:0007669"/>
    <property type="project" value="TreeGrafter"/>
</dbReference>
<proteinExistence type="inferred from homology"/>
<dbReference type="AlphaFoldDB" id="A0A2S7U2Z3"/>
<keyword evidence="2" id="KW-0698">rRNA processing</keyword>
<evidence type="ECO:0000256" key="6">
    <source>
        <dbReference type="SAM" id="MobiDB-lite"/>
    </source>
</evidence>
<evidence type="ECO:0000256" key="5">
    <source>
        <dbReference type="ARBA" id="ARBA00022691"/>
    </source>
</evidence>
<keyword evidence="5" id="KW-0949">S-adenosyl-L-methionine</keyword>
<evidence type="ECO:0000313" key="8">
    <source>
        <dbReference type="Proteomes" id="UP000239907"/>
    </source>
</evidence>
<keyword evidence="8" id="KW-1185">Reference proteome</keyword>
<dbReference type="InterPro" id="IPR029063">
    <property type="entry name" value="SAM-dependent_MTases_sf"/>
</dbReference>
<dbReference type="OrthoDB" id="1115728at2"/>
<dbReference type="PIRSF" id="PIRSF029038">
    <property type="entry name" value="Mtase_YbiN_prd"/>
    <property type="match status" value="1"/>
</dbReference>
<gene>
    <name evidence="7" type="ORF">BSZ32_08550</name>
</gene>
<dbReference type="InterPro" id="IPR010286">
    <property type="entry name" value="METTL16/RlmF"/>
</dbReference>
<dbReference type="HAMAP" id="MF_01848">
    <property type="entry name" value="23SrRNA_methyltr_F"/>
    <property type="match status" value="1"/>
</dbReference>
<evidence type="ECO:0000256" key="3">
    <source>
        <dbReference type="ARBA" id="ARBA00022603"/>
    </source>
</evidence>
<dbReference type="EMBL" id="MQWA01000001">
    <property type="protein sequence ID" value="PQJ28553.1"/>
    <property type="molecule type" value="Genomic_DNA"/>
</dbReference>
<dbReference type="RefSeq" id="WP_105043052.1">
    <property type="nucleotide sequence ID" value="NZ_MQWA01000001.1"/>
</dbReference>
<dbReference type="InterPro" id="IPR016909">
    <property type="entry name" value="rRNA_lsu_MeTfrase_F"/>
</dbReference>
<dbReference type="GO" id="GO:0005737">
    <property type="term" value="C:cytoplasm"/>
    <property type="evidence" value="ECO:0007669"/>
    <property type="project" value="InterPro"/>
</dbReference>
<dbReference type="PANTHER" id="PTHR13393">
    <property type="entry name" value="SAM-DEPENDENT METHYLTRANSFERASE"/>
    <property type="match status" value="1"/>
</dbReference>
<protein>
    <submittedName>
        <fullName evidence="7">23S rRNA (Adenine(1618)-N(6))-methyltransferase</fullName>
    </submittedName>
</protein>
<organism evidence="7 8">
    <name type="scientific">Rubritalea profundi</name>
    <dbReference type="NCBI Taxonomy" id="1658618"/>
    <lineage>
        <taxon>Bacteria</taxon>
        <taxon>Pseudomonadati</taxon>
        <taxon>Verrucomicrobiota</taxon>
        <taxon>Verrucomicrobiia</taxon>
        <taxon>Verrucomicrobiales</taxon>
        <taxon>Rubritaleaceae</taxon>
        <taxon>Rubritalea</taxon>
    </lineage>
</organism>
<name>A0A2S7U2Z3_9BACT</name>
<evidence type="ECO:0000256" key="1">
    <source>
        <dbReference type="ARBA" id="ARBA00022490"/>
    </source>
</evidence>
<evidence type="ECO:0000313" key="7">
    <source>
        <dbReference type="EMBL" id="PQJ28553.1"/>
    </source>
</evidence>
<feature type="region of interest" description="Disordered" evidence="6">
    <location>
        <begin position="1"/>
        <end position="23"/>
    </location>
</feature>
<dbReference type="Pfam" id="PF05971">
    <property type="entry name" value="Methyltransf_10"/>
    <property type="match status" value="1"/>
</dbReference>
<keyword evidence="1" id="KW-0963">Cytoplasm</keyword>
<reference evidence="7 8" key="1">
    <citation type="submission" date="2016-12" db="EMBL/GenBank/DDBJ databases">
        <title>Study of bacterial adaptation to deep sea.</title>
        <authorList>
            <person name="Song J."/>
            <person name="Yoshizawa S."/>
            <person name="Kogure K."/>
        </authorList>
    </citation>
    <scope>NUCLEOTIDE SEQUENCE [LARGE SCALE GENOMIC DNA]</scope>
    <source>
        <strain evidence="7 8">SAORIC-165</strain>
    </source>
</reference>
<evidence type="ECO:0000256" key="4">
    <source>
        <dbReference type="ARBA" id="ARBA00022679"/>
    </source>
</evidence>
<dbReference type="Gene3D" id="3.40.50.150">
    <property type="entry name" value="Vaccinia Virus protein VP39"/>
    <property type="match status" value="1"/>
</dbReference>
<feature type="compositionally biased region" description="Basic residues" evidence="6">
    <location>
        <begin position="1"/>
        <end position="11"/>
    </location>
</feature>
<dbReference type="PANTHER" id="PTHR13393:SF0">
    <property type="entry name" value="RNA N6-ADENOSINE-METHYLTRANSFERASE METTL16"/>
    <property type="match status" value="1"/>
</dbReference>
<dbReference type="NCBIfam" id="NF008725">
    <property type="entry name" value="PRK11727.1"/>
    <property type="match status" value="1"/>
</dbReference>
<sequence>MKKRVSKKVKRAKESRGELHPRNLHNEGYDLPGLIVSHPALGGYLETTKHGGESINFANPAAVKALNAVLLKHHYGIMGWDVPEGFLCPPIPGRVDYIHYIADLLRDCGLGGKSRSGGSPVKLLDIGTGANGIYSLLAIQVNGWHCVASDIDPLSLDNVAAIVRRNPSLEAFLELRLQGDKGHIFGGIIQEGERFDVSVCNPPFHASLEEALKGSRKKLANLANNRKESPTKGETTLNFGGQKAELWCAGGEIRFLKRMMKESKIFAQQCRWFTTLVSKSENLKPSIKLLRKLDATEIKEIEMKQGNKITRILAWTFVG</sequence>
<dbReference type="SUPFAM" id="SSF53335">
    <property type="entry name" value="S-adenosyl-L-methionine-dependent methyltransferases"/>
    <property type="match status" value="1"/>
</dbReference>
<dbReference type="Proteomes" id="UP000239907">
    <property type="component" value="Unassembled WGS sequence"/>
</dbReference>
<accession>A0A2S7U2Z3</accession>
<keyword evidence="4 7" id="KW-0808">Transferase</keyword>
<comment type="caution">
    <text evidence="7">The sequence shown here is derived from an EMBL/GenBank/DDBJ whole genome shotgun (WGS) entry which is preliminary data.</text>
</comment>